<accession>A0ABR4N0J4</accession>
<dbReference type="PANTHER" id="PTHR20957:SF0">
    <property type="entry name" value="RNA-BINDING PROTEIN 48"/>
    <property type="match status" value="1"/>
</dbReference>
<keyword evidence="3" id="KW-1185">Reference proteome</keyword>
<dbReference type="InterPro" id="IPR039599">
    <property type="entry name" value="RBM48"/>
</dbReference>
<name>A0ABR4N0J4_9FUNG</name>
<evidence type="ECO:0000313" key="2">
    <source>
        <dbReference type="EMBL" id="KAL2913042.1"/>
    </source>
</evidence>
<dbReference type="Gene3D" id="3.30.70.330">
    <property type="match status" value="1"/>
</dbReference>
<dbReference type="InterPro" id="IPR035979">
    <property type="entry name" value="RBD_domain_sf"/>
</dbReference>
<dbReference type="Proteomes" id="UP001527925">
    <property type="component" value="Unassembled WGS sequence"/>
</dbReference>
<sequence>MTRRKRRHAEVEQPKAVKVYTIMSESCYLVVTNIPPINVADELAQRFAFFGPIVEQDWPVEPLTEAHLIRFADLGAARTAKLKMKEASFYGSLLQVQYAPELETADEKREKLVRRLREVDEFWGEQRPWADEPQAAAGDIADRGGPSV</sequence>
<organism evidence="2 3">
    <name type="scientific">Polyrhizophydium stewartii</name>
    <dbReference type="NCBI Taxonomy" id="2732419"/>
    <lineage>
        <taxon>Eukaryota</taxon>
        <taxon>Fungi</taxon>
        <taxon>Fungi incertae sedis</taxon>
        <taxon>Chytridiomycota</taxon>
        <taxon>Chytridiomycota incertae sedis</taxon>
        <taxon>Chytridiomycetes</taxon>
        <taxon>Rhizophydiales</taxon>
        <taxon>Rhizophydiales incertae sedis</taxon>
        <taxon>Polyrhizophydium</taxon>
    </lineage>
</organism>
<evidence type="ECO:0000256" key="1">
    <source>
        <dbReference type="SAM" id="MobiDB-lite"/>
    </source>
</evidence>
<dbReference type="EMBL" id="JADGIZ020000053">
    <property type="protein sequence ID" value="KAL2913042.1"/>
    <property type="molecule type" value="Genomic_DNA"/>
</dbReference>
<gene>
    <name evidence="2" type="primary">RBM48</name>
    <name evidence="2" type="ORF">HK105_207497</name>
</gene>
<proteinExistence type="predicted"/>
<feature type="region of interest" description="Disordered" evidence="1">
    <location>
        <begin position="127"/>
        <end position="148"/>
    </location>
</feature>
<dbReference type="SUPFAM" id="SSF54928">
    <property type="entry name" value="RNA-binding domain, RBD"/>
    <property type="match status" value="1"/>
</dbReference>
<protein>
    <submittedName>
        <fullName evidence="2">RNA-binding protein 48</fullName>
    </submittedName>
</protein>
<comment type="caution">
    <text evidence="2">The sequence shown here is derived from an EMBL/GenBank/DDBJ whole genome shotgun (WGS) entry which is preliminary data.</text>
</comment>
<reference evidence="2 3" key="1">
    <citation type="submission" date="2023-09" db="EMBL/GenBank/DDBJ databases">
        <title>Pangenome analysis of Batrachochytrium dendrobatidis and related Chytrids.</title>
        <authorList>
            <person name="Yacoub M.N."/>
            <person name="Stajich J.E."/>
            <person name="James T.Y."/>
        </authorList>
    </citation>
    <scope>NUCLEOTIDE SEQUENCE [LARGE SCALE GENOMIC DNA]</scope>
    <source>
        <strain evidence="2 3">JEL0888</strain>
    </source>
</reference>
<evidence type="ECO:0000313" key="3">
    <source>
        <dbReference type="Proteomes" id="UP001527925"/>
    </source>
</evidence>
<dbReference type="InterPro" id="IPR012677">
    <property type="entry name" value="Nucleotide-bd_a/b_plait_sf"/>
</dbReference>
<dbReference type="PANTHER" id="PTHR20957">
    <property type="entry name" value="RNA-BINDING PROTEIN 48"/>
    <property type="match status" value="1"/>
</dbReference>